<dbReference type="SUPFAM" id="SSF48208">
    <property type="entry name" value="Six-hairpin glycosidases"/>
    <property type="match status" value="1"/>
</dbReference>
<dbReference type="InterPro" id="IPR054491">
    <property type="entry name" value="MGH1-like_GH"/>
</dbReference>
<dbReference type="EMBL" id="FUYQ01000015">
    <property type="protein sequence ID" value="SKB64373.1"/>
    <property type="molecule type" value="Genomic_DNA"/>
</dbReference>
<dbReference type="PANTHER" id="PTHR10412:SF11">
    <property type="entry name" value="MANNOSYL-OLIGOSACCHARIDE GLUCOSIDASE"/>
    <property type="match status" value="1"/>
</dbReference>
<organism evidence="6 7">
    <name type="scientific">Parabacteroides chartae</name>
    <dbReference type="NCBI Taxonomy" id="1037355"/>
    <lineage>
        <taxon>Bacteria</taxon>
        <taxon>Pseudomonadati</taxon>
        <taxon>Bacteroidota</taxon>
        <taxon>Bacteroidia</taxon>
        <taxon>Bacteroidales</taxon>
        <taxon>Tannerellaceae</taxon>
        <taxon>Parabacteroides</taxon>
    </lineage>
</organism>
<dbReference type="GO" id="GO:0009311">
    <property type="term" value="P:oligosaccharide metabolic process"/>
    <property type="evidence" value="ECO:0007669"/>
    <property type="project" value="InterPro"/>
</dbReference>
<reference evidence="7" key="1">
    <citation type="submission" date="2017-02" db="EMBL/GenBank/DDBJ databases">
        <authorList>
            <person name="Varghese N."/>
            <person name="Submissions S."/>
        </authorList>
    </citation>
    <scope>NUCLEOTIDE SEQUENCE [LARGE SCALE GENOMIC DNA]</scope>
    <source>
        <strain evidence="7">DSM 24967</strain>
    </source>
</reference>
<gene>
    <name evidence="6" type="ORF">SAMN05660349_02159</name>
</gene>
<name>A0A1T5CYF2_9BACT</name>
<sequence>MTNRRNFIKQSLAAAGATVIPSAAFAAAAQEDKSKPKYNLPYKNTYLKEPLVTENEYRIASPETLPVRSFAEAKKILPQPIWKGHDKEIEMYWKAWEIGIRNIKAPEKGSGFVSSYIDTAYNGNIFMWDSAFITMFARYGTRFFPFQRTLDNFYAKQHPDGFICREIKSDGADCFERYDPVSTGPNIIPWSEMIYYKQFGDTERMHKIFPALCAYYKWLKLNRTWRNGTYWSSGWGTGMDNMPRVEAKYNMIYSHGHMIWIDACLQQLFVAGLLLEMGFYLERWQEIEEFEDEAKMLKEYINKHLWSDKENFLFDQYADGSLSSTKGIHAYWALLTDVLDKERLDKFVAHLEDKETFNRLHRIPSLAANNPKYKENGRYWQGGVWPGATYMVITGLMDKGYKQLAHDIAMNHYQNVFEVYKKTGTFWEYYAPESVEPGFMARPDFIGWTGLPPVSVLIEYILGIRSNVYEKKLYVEVNLLEEHGIREYPFGKEGVVSLLVKARSSKEQEPVAEVQSNVPFELILTWGDKTKTIQVKAGSQTV</sequence>
<evidence type="ECO:0000256" key="3">
    <source>
        <dbReference type="ARBA" id="ARBA00023295"/>
    </source>
</evidence>
<dbReference type="InterPro" id="IPR004888">
    <property type="entry name" value="Glycoside_hydrolase_63"/>
</dbReference>
<feature type="signal peptide" evidence="4">
    <location>
        <begin position="1"/>
        <end position="26"/>
    </location>
</feature>
<dbReference type="AlphaFoldDB" id="A0A1T5CYF2"/>
<dbReference type="Pfam" id="PF22422">
    <property type="entry name" value="MGH1-like_GH"/>
    <property type="match status" value="1"/>
</dbReference>
<accession>A0A1T5CYF2</accession>
<evidence type="ECO:0000313" key="6">
    <source>
        <dbReference type="EMBL" id="SKB64373.1"/>
    </source>
</evidence>
<feature type="chain" id="PRO_5010529149" evidence="4">
    <location>
        <begin position="27"/>
        <end position="542"/>
    </location>
</feature>
<dbReference type="InterPro" id="IPR012341">
    <property type="entry name" value="6hp_glycosidase-like_sf"/>
</dbReference>
<dbReference type="PROSITE" id="PS51318">
    <property type="entry name" value="TAT"/>
    <property type="match status" value="1"/>
</dbReference>
<dbReference type="GO" id="GO:0004573">
    <property type="term" value="F:Glc3Man9GlcNAc2 oligosaccharide glucosidase activity"/>
    <property type="evidence" value="ECO:0007669"/>
    <property type="project" value="InterPro"/>
</dbReference>
<feature type="domain" description="Mannosylglycerate hydrolase MGH1-like glycoside hydrolase" evidence="5">
    <location>
        <begin position="126"/>
        <end position="434"/>
    </location>
</feature>
<dbReference type="RefSeq" id="WP_079683647.1">
    <property type="nucleotide sequence ID" value="NZ_FUYQ01000015.1"/>
</dbReference>
<dbReference type="GO" id="GO:0006487">
    <property type="term" value="P:protein N-linked glycosylation"/>
    <property type="evidence" value="ECO:0007669"/>
    <property type="project" value="TreeGrafter"/>
</dbReference>
<keyword evidence="4" id="KW-0732">Signal</keyword>
<comment type="similarity">
    <text evidence="1">Belongs to the glycosyl hydrolase 63 family.</text>
</comment>
<evidence type="ECO:0000256" key="2">
    <source>
        <dbReference type="ARBA" id="ARBA00022801"/>
    </source>
</evidence>
<evidence type="ECO:0000256" key="4">
    <source>
        <dbReference type="SAM" id="SignalP"/>
    </source>
</evidence>
<dbReference type="InterPro" id="IPR006311">
    <property type="entry name" value="TAT_signal"/>
</dbReference>
<keyword evidence="3" id="KW-0326">Glycosidase</keyword>
<evidence type="ECO:0000313" key="7">
    <source>
        <dbReference type="Proteomes" id="UP000190852"/>
    </source>
</evidence>
<protein>
    <submittedName>
        <fullName evidence="6">Trehalase</fullName>
    </submittedName>
</protein>
<keyword evidence="2" id="KW-0378">Hydrolase</keyword>
<dbReference type="InterPro" id="IPR008928">
    <property type="entry name" value="6-hairpin_glycosidase_sf"/>
</dbReference>
<evidence type="ECO:0000256" key="1">
    <source>
        <dbReference type="ARBA" id="ARBA00010833"/>
    </source>
</evidence>
<keyword evidence="7" id="KW-1185">Reference proteome</keyword>
<dbReference type="PANTHER" id="PTHR10412">
    <property type="entry name" value="MANNOSYL-OLIGOSACCHARIDE GLUCOSIDASE"/>
    <property type="match status" value="1"/>
</dbReference>
<dbReference type="Gene3D" id="1.50.10.10">
    <property type="match status" value="1"/>
</dbReference>
<dbReference type="Proteomes" id="UP000190852">
    <property type="component" value="Unassembled WGS sequence"/>
</dbReference>
<proteinExistence type="inferred from homology"/>
<evidence type="ECO:0000259" key="5">
    <source>
        <dbReference type="Pfam" id="PF22422"/>
    </source>
</evidence>